<evidence type="ECO:0000313" key="2">
    <source>
        <dbReference type="EMBL" id="AWA44711.1"/>
    </source>
</evidence>
<feature type="compositionally biased region" description="Acidic residues" evidence="1">
    <location>
        <begin position="89"/>
        <end position="99"/>
    </location>
</feature>
<dbReference type="PANTHER" id="PTHR35726:SF4">
    <property type="entry name" value="GLUTAMIC ACID-RICH PROTEIN-LIKE"/>
    <property type="match status" value="1"/>
</dbReference>
<feature type="compositionally biased region" description="Pro residues" evidence="1">
    <location>
        <begin position="9"/>
        <end position="26"/>
    </location>
</feature>
<name>A0A678TPX4_SACSP</name>
<reference evidence="2" key="1">
    <citation type="submission" date="2018-04" db="EMBL/GenBank/DDBJ databases">
        <title>Comparative Analysis of Homologous Sequences of Saccharum officinarum and Saccharum spontaneum Reveals Independent Polyploidization Events.</title>
        <authorList>
            <person name="Sharma A."/>
            <person name="Song J."/>
            <person name="Lin Q."/>
            <person name="Singh R."/>
            <person name="Ramos N."/>
            <person name="Wang K."/>
            <person name="Zhang J."/>
            <person name="Ming R."/>
            <person name="Yu Q."/>
        </authorList>
    </citation>
    <scope>NUCLEOTIDE SEQUENCE</scope>
</reference>
<feature type="compositionally biased region" description="Polar residues" evidence="1">
    <location>
        <begin position="32"/>
        <end position="45"/>
    </location>
</feature>
<feature type="region of interest" description="Disordered" evidence="1">
    <location>
        <begin position="77"/>
        <end position="104"/>
    </location>
</feature>
<accession>A0A678TPX4</accession>
<evidence type="ECO:0000256" key="1">
    <source>
        <dbReference type="SAM" id="MobiDB-lite"/>
    </source>
</evidence>
<dbReference type="AlphaFoldDB" id="A0A678TPX4"/>
<dbReference type="EMBL" id="MH182509">
    <property type="protein sequence ID" value="AWA44711.1"/>
    <property type="molecule type" value="Genomic_DNA"/>
</dbReference>
<feature type="region of interest" description="Disordered" evidence="1">
    <location>
        <begin position="1"/>
        <end position="47"/>
    </location>
</feature>
<sequence length="162" mass="16191">MNDCTHQPMPNPEPASPAPAPAPTAAPPQEATGDSESDTPVSGLSLTVGDRPLVAAGYAEDDAELCSGADNNCVPAASVDADDGRGADDDAAMEGDENEVDSRMSVPWWRRTVQDAAAGAGAGGGCARPQAAAEGGAAVAAGGSHATESNRLFWEACIAHGY</sequence>
<dbReference type="PANTHER" id="PTHR35726">
    <property type="entry name" value="GLUTAMIC ACID-RICH PROTEIN-LIKE"/>
    <property type="match status" value="1"/>
</dbReference>
<gene>
    <name evidence="2" type="ORF">SS29K18_000006</name>
</gene>
<proteinExistence type="predicted"/>
<organism evidence="2">
    <name type="scientific">Saccharum spontaneum</name>
    <name type="common">Wild sugarcane</name>
    <dbReference type="NCBI Taxonomy" id="62335"/>
    <lineage>
        <taxon>Eukaryota</taxon>
        <taxon>Viridiplantae</taxon>
        <taxon>Streptophyta</taxon>
        <taxon>Embryophyta</taxon>
        <taxon>Tracheophyta</taxon>
        <taxon>Spermatophyta</taxon>
        <taxon>Magnoliopsida</taxon>
        <taxon>Liliopsida</taxon>
        <taxon>Poales</taxon>
        <taxon>Poaceae</taxon>
        <taxon>PACMAD clade</taxon>
        <taxon>Panicoideae</taxon>
        <taxon>Andropogonodae</taxon>
        <taxon>Andropogoneae</taxon>
        <taxon>Saccharinae</taxon>
        <taxon>Saccharum</taxon>
        <taxon>Saccharum officinarum species complex</taxon>
    </lineage>
</organism>
<protein>
    <submittedName>
        <fullName evidence="2">Uncharacterized protein</fullName>
    </submittedName>
</protein>